<organism evidence="1 2">
    <name type="scientific">Croceifilum oryzae</name>
    <dbReference type="NCBI Taxonomy" id="1553429"/>
    <lineage>
        <taxon>Bacteria</taxon>
        <taxon>Bacillati</taxon>
        <taxon>Bacillota</taxon>
        <taxon>Bacilli</taxon>
        <taxon>Bacillales</taxon>
        <taxon>Thermoactinomycetaceae</taxon>
        <taxon>Croceifilum</taxon>
    </lineage>
</organism>
<gene>
    <name evidence="1" type="ORF">J2Z48_003115</name>
</gene>
<evidence type="ECO:0000313" key="2">
    <source>
        <dbReference type="Proteomes" id="UP001238450"/>
    </source>
</evidence>
<dbReference type="Proteomes" id="UP001238450">
    <property type="component" value="Unassembled WGS sequence"/>
</dbReference>
<keyword evidence="2" id="KW-1185">Reference proteome</keyword>
<name>A0AAJ1THA2_9BACL</name>
<sequence length="42" mass="4667">MLETNPSAKLWAVAIHAHPPKRYIRGPDKKLAFSVGTPILKI</sequence>
<dbReference type="EMBL" id="JAUSUV010000021">
    <property type="protein sequence ID" value="MDQ0418910.1"/>
    <property type="molecule type" value="Genomic_DNA"/>
</dbReference>
<dbReference type="AlphaFoldDB" id="A0AAJ1THA2"/>
<comment type="caution">
    <text evidence="1">The sequence shown here is derived from an EMBL/GenBank/DDBJ whole genome shotgun (WGS) entry which is preliminary data.</text>
</comment>
<accession>A0AAJ1THA2</accession>
<proteinExistence type="predicted"/>
<evidence type="ECO:0000313" key="1">
    <source>
        <dbReference type="EMBL" id="MDQ0418910.1"/>
    </source>
</evidence>
<reference evidence="1 2" key="1">
    <citation type="submission" date="2023-07" db="EMBL/GenBank/DDBJ databases">
        <title>Genomic Encyclopedia of Type Strains, Phase IV (KMG-IV): sequencing the most valuable type-strain genomes for metagenomic binning, comparative biology and taxonomic classification.</title>
        <authorList>
            <person name="Goeker M."/>
        </authorList>
    </citation>
    <scope>NUCLEOTIDE SEQUENCE [LARGE SCALE GENOMIC DNA]</scope>
    <source>
        <strain evidence="1 2">DSM 46876</strain>
    </source>
</reference>
<protein>
    <submittedName>
        <fullName evidence="1">Uncharacterized protein</fullName>
    </submittedName>
</protein>